<reference evidence="5 6" key="1">
    <citation type="submission" date="2014-04" db="EMBL/GenBank/DDBJ databases">
        <authorList>
            <consortium name="DOE Joint Genome Institute"/>
            <person name="Kuo A."/>
            <person name="Zuccaro A."/>
            <person name="Kohler A."/>
            <person name="Nagy L.G."/>
            <person name="Floudas D."/>
            <person name="Copeland A."/>
            <person name="Barry K.W."/>
            <person name="Cichocki N."/>
            <person name="Veneault-Fourrey C."/>
            <person name="LaButti K."/>
            <person name="Lindquist E.A."/>
            <person name="Lipzen A."/>
            <person name="Lundell T."/>
            <person name="Morin E."/>
            <person name="Murat C."/>
            <person name="Sun H."/>
            <person name="Tunlid A."/>
            <person name="Henrissat B."/>
            <person name="Grigoriev I.V."/>
            <person name="Hibbett D.S."/>
            <person name="Martin F."/>
            <person name="Nordberg H.P."/>
            <person name="Cantor M.N."/>
            <person name="Hua S.X."/>
        </authorList>
    </citation>
    <scope>NUCLEOTIDE SEQUENCE [LARGE SCALE GENOMIC DNA]</scope>
    <source>
        <strain evidence="5 6">MAFF 305830</strain>
    </source>
</reference>
<reference evidence="6" key="2">
    <citation type="submission" date="2015-01" db="EMBL/GenBank/DDBJ databases">
        <title>Evolutionary Origins and Diversification of the Mycorrhizal Mutualists.</title>
        <authorList>
            <consortium name="DOE Joint Genome Institute"/>
            <consortium name="Mycorrhizal Genomics Consortium"/>
            <person name="Kohler A."/>
            <person name="Kuo A."/>
            <person name="Nagy L.G."/>
            <person name="Floudas D."/>
            <person name="Copeland A."/>
            <person name="Barry K.W."/>
            <person name="Cichocki N."/>
            <person name="Veneault-Fourrey C."/>
            <person name="LaButti K."/>
            <person name="Lindquist E.A."/>
            <person name="Lipzen A."/>
            <person name="Lundell T."/>
            <person name="Morin E."/>
            <person name="Murat C."/>
            <person name="Riley R."/>
            <person name="Ohm R."/>
            <person name="Sun H."/>
            <person name="Tunlid A."/>
            <person name="Henrissat B."/>
            <person name="Grigoriev I.V."/>
            <person name="Hibbett D.S."/>
            <person name="Martin F."/>
        </authorList>
    </citation>
    <scope>NUCLEOTIDE SEQUENCE [LARGE SCALE GENOMIC DNA]</scope>
    <source>
        <strain evidence="6">MAFF 305830</strain>
    </source>
</reference>
<dbReference type="SUPFAM" id="SSF50978">
    <property type="entry name" value="WD40 repeat-like"/>
    <property type="match status" value="1"/>
</dbReference>
<feature type="repeat" description="WD" evidence="3">
    <location>
        <begin position="625"/>
        <end position="666"/>
    </location>
</feature>
<dbReference type="SUPFAM" id="SSF52540">
    <property type="entry name" value="P-loop containing nucleoside triphosphate hydrolases"/>
    <property type="match status" value="1"/>
</dbReference>
<dbReference type="PROSITE" id="PS50082">
    <property type="entry name" value="WD_REPEATS_2"/>
    <property type="match status" value="6"/>
</dbReference>
<evidence type="ECO:0000313" key="5">
    <source>
        <dbReference type="EMBL" id="KIM25799.1"/>
    </source>
</evidence>
<gene>
    <name evidence="5" type="ORF">M408DRAFT_33532</name>
</gene>
<keyword evidence="2" id="KW-0677">Repeat</keyword>
<feature type="repeat" description="WD" evidence="3">
    <location>
        <begin position="582"/>
        <end position="623"/>
    </location>
</feature>
<dbReference type="CDD" id="cd00200">
    <property type="entry name" value="WD40"/>
    <property type="match status" value="1"/>
</dbReference>
<keyword evidence="1 3" id="KW-0853">WD repeat</keyword>
<dbReference type="InterPro" id="IPR019775">
    <property type="entry name" value="WD40_repeat_CS"/>
</dbReference>
<dbReference type="STRING" id="933852.A0A0C3B0Q8"/>
<feature type="non-terminal residue" evidence="5">
    <location>
        <position position="828"/>
    </location>
</feature>
<evidence type="ECO:0000313" key="6">
    <source>
        <dbReference type="Proteomes" id="UP000054097"/>
    </source>
</evidence>
<keyword evidence="6" id="KW-1185">Reference proteome</keyword>
<dbReference type="AlphaFoldDB" id="A0A0C3B0Q8"/>
<dbReference type="Pfam" id="PF00400">
    <property type="entry name" value="WD40"/>
    <property type="match status" value="6"/>
</dbReference>
<protein>
    <recommendedName>
        <fullName evidence="4">Nephrocystin 3-like N-terminal domain-containing protein</fullName>
    </recommendedName>
</protein>
<dbReference type="OrthoDB" id="163438at2759"/>
<dbReference type="Proteomes" id="UP000054097">
    <property type="component" value="Unassembled WGS sequence"/>
</dbReference>
<feature type="non-terminal residue" evidence="5">
    <location>
        <position position="1"/>
    </location>
</feature>
<dbReference type="Gene3D" id="3.40.50.300">
    <property type="entry name" value="P-loop containing nucleotide triphosphate hydrolases"/>
    <property type="match status" value="1"/>
</dbReference>
<dbReference type="PROSITE" id="PS00678">
    <property type="entry name" value="WD_REPEATS_1"/>
    <property type="match status" value="5"/>
</dbReference>
<evidence type="ECO:0000256" key="3">
    <source>
        <dbReference type="PROSITE-ProRule" id="PRU00221"/>
    </source>
</evidence>
<feature type="repeat" description="WD" evidence="3">
    <location>
        <begin position="752"/>
        <end position="793"/>
    </location>
</feature>
<dbReference type="Pfam" id="PF24883">
    <property type="entry name" value="NPHP3_N"/>
    <property type="match status" value="1"/>
</dbReference>
<dbReference type="InterPro" id="IPR020472">
    <property type="entry name" value="WD40_PAC1"/>
</dbReference>
<feature type="repeat" description="WD" evidence="3">
    <location>
        <begin position="709"/>
        <end position="743"/>
    </location>
</feature>
<dbReference type="PRINTS" id="PR00320">
    <property type="entry name" value="GPROTEINBRPT"/>
</dbReference>
<dbReference type="InterPro" id="IPR001680">
    <property type="entry name" value="WD40_rpt"/>
</dbReference>
<dbReference type="Gene3D" id="2.130.10.10">
    <property type="entry name" value="YVTN repeat-like/Quinoprotein amine dehydrogenase"/>
    <property type="match status" value="2"/>
</dbReference>
<dbReference type="EMBL" id="KN824311">
    <property type="protein sequence ID" value="KIM25799.1"/>
    <property type="molecule type" value="Genomic_DNA"/>
</dbReference>
<evidence type="ECO:0000256" key="1">
    <source>
        <dbReference type="ARBA" id="ARBA00022574"/>
    </source>
</evidence>
<feature type="repeat" description="WD" evidence="3">
    <location>
        <begin position="668"/>
        <end position="709"/>
    </location>
</feature>
<proteinExistence type="predicted"/>
<dbReference type="InterPro" id="IPR056884">
    <property type="entry name" value="NPHP3-like_N"/>
</dbReference>
<sequence>IASTQDDTIISKLKPANLECGPHVPGCMNGTRRDILAAVDNWVANIEAPNVLWIKGYPGVGKSAISTTLSEKWRSSKYITSSFFFQREQAHAMTPNALWRTVAYDLARRHPIIRKYLVTALTADDSLPSTLNVDELFRQLIHLPLMATEQASETVAIVVIDALDECGGLDGWKSDHRMGLIRTFKSWSSLPGRFKLVVTSRAEHDIEQLFAITTHQPLEMFAGQRVNSESTEDIRSFIRHELLQIVARYPSLPSGWPGEEAIDKLTKQAGGLFIWIKTLLALLKYGEPQRTLRQLLRPGTGGIASLYAWVLHAHFPNPSDEDLGDFQLVLGAIIFTKSPLAITSLTSLLAMDSSAMEFICNGLYSVLDYKDTVRFHHQSFVDFLVNPEECPKPFCITRQLANQSLAKACLRSMNKHLRFNICDLESSYIRNCDVPDLDVRIKNCIPADLSYASCYWVDHLIETGFETETYIDVEYFMNHQFLFWLEMLSLLERVNTGSSMLRSLTSWMRESGQDDSLAVDMQKFMSAFASPISQSVPHIYLSALPFAPRGFGVSRSYVTRYPRTLRIRQGGLQNWPAIQHILSGHTSFVNSVSFSPNGRRIASGSDDHTIRVWDAETGATVVGPLQGHTDSVQSISFSPDGKRIVSGSRDSSLRVWDAETGNMVMGPLNLHYSSVYFVSFSPDGTRIASGSWGDTIRLWDAGTGEAVMRQGHPTSTSSTSISPDGKRIALGSANWTIQVWDIEMQMTVTGPLRGHTGTVSSVSFSPDGRRIASGSDDMAVRLWDAETGEKLTGPLKGHTGRINSLSFSPDGMHIASGSNDNTIRVWDL</sequence>
<dbReference type="PANTHER" id="PTHR44129">
    <property type="entry name" value="WD REPEAT-CONTAINING PROTEIN POP1"/>
    <property type="match status" value="1"/>
</dbReference>
<dbReference type="InterPro" id="IPR036322">
    <property type="entry name" value="WD40_repeat_dom_sf"/>
</dbReference>
<organism evidence="5 6">
    <name type="scientific">Serendipita vermifera MAFF 305830</name>
    <dbReference type="NCBI Taxonomy" id="933852"/>
    <lineage>
        <taxon>Eukaryota</taxon>
        <taxon>Fungi</taxon>
        <taxon>Dikarya</taxon>
        <taxon>Basidiomycota</taxon>
        <taxon>Agaricomycotina</taxon>
        <taxon>Agaricomycetes</taxon>
        <taxon>Sebacinales</taxon>
        <taxon>Serendipitaceae</taxon>
        <taxon>Serendipita</taxon>
    </lineage>
</organism>
<feature type="domain" description="Nephrocystin 3-like N-terminal" evidence="4">
    <location>
        <begin position="38"/>
        <end position="201"/>
    </location>
</feature>
<dbReference type="PROSITE" id="PS50294">
    <property type="entry name" value="WD_REPEATS_REGION"/>
    <property type="match status" value="6"/>
</dbReference>
<evidence type="ECO:0000259" key="4">
    <source>
        <dbReference type="Pfam" id="PF24883"/>
    </source>
</evidence>
<dbReference type="HOGENOM" id="CLU_000288_6_0_1"/>
<feature type="repeat" description="WD" evidence="3">
    <location>
        <begin position="795"/>
        <end position="828"/>
    </location>
</feature>
<accession>A0A0C3B0Q8</accession>
<dbReference type="InterPro" id="IPR027417">
    <property type="entry name" value="P-loop_NTPase"/>
</dbReference>
<name>A0A0C3B0Q8_SERVB</name>
<evidence type="ECO:0000256" key="2">
    <source>
        <dbReference type="ARBA" id="ARBA00022737"/>
    </source>
</evidence>
<dbReference type="InterPro" id="IPR015943">
    <property type="entry name" value="WD40/YVTN_repeat-like_dom_sf"/>
</dbReference>
<dbReference type="SMART" id="SM00320">
    <property type="entry name" value="WD40"/>
    <property type="match status" value="6"/>
</dbReference>
<dbReference type="InterPro" id="IPR050349">
    <property type="entry name" value="WD_LIS1/nudF_dynein_reg"/>
</dbReference>